<dbReference type="SUPFAM" id="SSF51556">
    <property type="entry name" value="Metallo-dependent hydrolases"/>
    <property type="match status" value="1"/>
</dbReference>
<evidence type="ECO:0000313" key="2">
    <source>
        <dbReference type="Proteomes" id="UP001204772"/>
    </source>
</evidence>
<dbReference type="Proteomes" id="UP001204772">
    <property type="component" value="Unassembled WGS sequence"/>
</dbReference>
<dbReference type="RefSeq" id="WP_253525789.1">
    <property type="nucleotide sequence ID" value="NZ_JAMZEL010000001.1"/>
</dbReference>
<dbReference type="PIRSF" id="PIRSF005902">
    <property type="entry name" value="DNase_TatD"/>
    <property type="match status" value="1"/>
</dbReference>
<dbReference type="EMBL" id="JAMZEL010000001">
    <property type="protein sequence ID" value="MCP1381844.1"/>
    <property type="molecule type" value="Genomic_DNA"/>
</dbReference>
<keyword evidence="2" id="KW-1185">Reference proteome</keyword>
<dbReference type="Gene3D" id="3.20.20.140">
    <property type="entry name" value="Metal-dependent hydrolases"/>
    <property type="match status" value="1"/>
</dbReference>
<dbReference type="PANTHER" id="PTHR47176:SF1">
    <property type="entry name" value="OS04G0577500 PROTEIN"/>
    <property type="match status" value="1"/>
</dbReference>
<proteinExistence type="predicted"/>
<accession>A0ABT1FJD4</accession>
<dbReference type="InterPro" id="IPR032466">
    <property type="entry name" value="Metal_Hydrolase"/>
</dbReference>
<dbReference type="PANTHER" id="PTHR47176">
    <property type="entry name" value="OSJNBA0020J04.13 PROTEIN"/>
    <property type="match status" value="1"/>
</dbReference>
<dbReference type="Pfam" id="PF01026">
    <property type="entry name" value="TatD_DNase"/>
    <property type="match status" value="1"/>
</dbReference>
<comment type="caution">
    <text evidence="1">The sequence shown here is derived from an EMBL/GenBank/DDBJ whole genome shotgun (WGS) entry which is preliminary data.</text>
</comment>
<dbReference type="InterPro" id="IPR001130">
    <property type="entry name" value="TatD-like"/>
</dbReference>
<evidence type="ECO:0000313" key="1">
    <source>
        <dbReference type="EMBL" id="MCP1381844.1"/>
    </source>
</evidence>
<name>A0ABT1FJD4_9BACT</name>
<dbReference type="GO" id="GO:0016787">
    <property type="term" value="F:hydrolase activity"/>
    <property type="evidence" value="ECO:0007669"/>
    <property type="project" value="UniProtKB-KW"/>
</dbReference>
<keyword evidence="1" id="KW-0378">Hydrolase</keyword>
<organism evidence="1 2">
    <name type="scientific">Runella salmonicolor</name>
    <dbReference type="NCBI Taxonomy" id="2950278"/>
    <lineage>
        <taxon>Bacteria</taxon>
        <taxon>Pseudomonadati</taxon>
        <taxon>Bacteroidota</taxon>
        <taxon>Cytophagia</taxon>
        <taxon>Cytophagales</taxon>
        <taxon>Spirosomataceae</taxon>
        <taxon>Runella</taxon>
    </lineage>
</organism>
<reference evidence="1 2" key="1">
    <citation type="submission" date="2022-06" db="EMBL/GenBank/DDBJ databases">
        <title>Runella sp. S5 genome sequencing.</title>
        <authorList>
            <person name="Park S."/>
        </authorList>
    </citation>
    <scope>NUCLEOTIDE SEQUENCE [LARGE SCALE GENOMIC DNA]</scope>
    <source>
        <strain evidence="1 2">S5</strain>
    </source>
</reference>
<protein>
    <submittedName>
        <fullName evidence="1">TatD family hydrolase</fullName>
    </submittedName>
</protein>
<sequence length="221" mass="25033">MTQFLNFHTHNFPSTPQEKSIYNLLIQDIGRFGEVENNWLSAGIHPWYAHLEGWQSQLTAVEQVAGHKNVLAIGECGLDRGILLPLETQLTIFAAQVMLAEQLQKPVIIHCVRAFNELLQWKKQVRPSVPLIVHGFNNKPEIMQQLLAHGFYFSLGVALLKPESNAAKALKTIPLTRLFLENDDRDTPIEKIYEAAAVQLEIPISALKNQIWTNFATVFNQ</sequence>
<gene>
    <name evidence="1" type="ORF">NCI00_05375</name>
</gene>